<gene>
    <name evidence="2" type="ORF">ER308_06930</name>
</gene>
<organism evidence="2 3">
    <name type="scientific">Egibacter rhizosphaerae</name>
    <dbReference type="NCBI Taxonomy" id="1670831"/>
    <lineage>
        <taxon>Bacteria</taxon>
        <taxon>Bacillati</taxon>
        <taxon>Actinomycetota</taxon>
        <taxon>Nitriliruptoria</taxon>
        <taxon>Egibacterales</taxon>
        <taxon>Egibacteraceae</taxon>
        <taxon>Egibacter</taxon>
    </lineage>
</organism>
<feature type="region of interest" description="Disordered" evidence="1">
    <location>
        <begin position="1"/>
        <end position="21"/>
    </location>
</feature>
<dbReference type="RefSeq" id="WP_131154297.1">
    <property type="nucleotide sequence ID" value="NZ_CP036402.1"/>
</dbReference>
<name>A0A411YDN8_9ACTN</name>
<evidence type="ECO:0000313" key="3">
    <source>
        <dbReference type="Proteomes" id="UP000291469"/>
    </source>
</evidence>
<dbReference type="Proteomes" id="UP000291469">
    <property type="component" value="Chromosome"/>
</dbReference>
<dbReference type="EMBL" id="CP036402">
    <property type="protein sequence ID" value="QBI19300.1"/>
    <property type="molecule type" value="Genomic_DNA"/>
</dbReference>
<sequence>MSASERCDDRPHAQAAWDGEAGPSLLAAALEAEHRRWQEQLDRRLAQTTSPTARVLAVFDAYIDADLPAEPTGRALLGIGSDTCEHPAMRPVVRAHHHQAAELLEAQVRATGVDDPEALAAHLGMLLQGGLTASILTGDRARLEAARTLAAGVLGTASDARPEAD</sequence>
<dbReference type="Gene3D" id="1.10.357.10">
    <property type="entry name" value="Tetracycline Repressor, domain 2"/>
    <property type="match status" value="1"/>
</dbReference>
<reference evidence="2 3" key="1">
    <citation type="submission" date="2019-01" db="EMBL/GenBank/DDBJ databases">
        <title>Egibacter rhizosphaerae EGI 80759T.</title>
        <authorList>
            <person name="Chen D.-D."/>
            <person name="Tian Y."/>
            <person name="Jiao J.-Y."/>
            <person name="Zhang X.-T."/>
            <person name="Zhang Y.-G."/>
            <person name="Zhang Y."/>
            <person name="Xiao M."/>
            <person name="Shu W.-S."/>
            <person name="Li W.-J."/>
        </authorList>
    </citation>
    <scope>NUCLEOTIDE SEQUENCE [LARGE SCALE GENOMIC DNA]</scope>
    <source>
        <strain evidence="2 3">EGI 80759</strain>
    </source>
</reference>
<keyword evidence="3" id="KW-1185">Reference proteome</keyword>
<protein>
    <recommendedName>
        <fullName evidence="4">TetR/AcrR family transcriptional regulator</fullName>
    </recommendedName>
</protein>
<evidence type="ECO:0000313" key="2">
    <source>
        <dbReference type="EMBL" id="QBI19300.1"/>
    </source>
</evidence>
<dbReference type="KEGG" id="erz:ER308_06930"/>
<proteinExistence type="predicted"/>
<accession>A0A411YDN8</accession>
<dbReference type="InterPro" id="IPR036271">
    <property type="entry name" value="Tet_transcr_reg_TetR-rel_C_sf"/>
</dbReference>
<evidence type="ECO:0000256" key="1">
    <source>
        <dbReference type="SAM" id="MobiDB-lite"/>
    </source>
</evidence>
<feature type="compositionally biased region" description="Basic and acidic residues" evidence="1">
    <location>
        <begin position="1"/>
        <end position="12"/>
    </location>
</feature>
<evidence type="ECO:0008006" key="4">
    <source>
        <dbReference type="Google" id="ProtNLM"/>
    </source>
</evidence>
<dbReference type="AlphaFoldDB" id="A0A411YDN8"/>
<dbReference type="SUPFAM" id="SSF48498">
    <property type="entry name" value="Tetracyclin repressor-like, C-terminal domain"/>
    <property type="match status" value="1"/>
</dbReference>